<dbReference type="OrthoDB" id="6505174at2759"/>
<evidence type="ECO:0000256" key="3">
    <source>
        <dbReference type="ARBA" id="ARBA00022559"/>
    </source>
</evidence>
<dbReference type="PROSITE" id="PS50292">
    <property type="entry name" value="PEROXIDASE_3"/>
    <property type="match status" value="1"/>
</dbReference>
<evidence type="ECO:0008006" key="8">
    <source>
        <dbReference type="Google" id="ProtNLM"/>
    </source>
</evidence>
<gene>
    <name evidence="6" type="ORF">OSB1V03_LOCUS16866</name>
</gene>
<dbReference type="EMBL" id="OC873941">
    <property type="protein sequence ID" value="CAD7637135.1"/>
    <property type="molecule type" value="Genomic_DNA"/>
</dbReference>
<comment type="subcellular location">
    <subcellularLocation>
        <location evidence="1">Secreted</location>
    </subcellularLocation>
</comment>
<dbReference type="InterPro" id="IPR010255">
    <property type="entry name" value="Haem_peroxidase_sf"/>
</dbReference>
<dbReference type="GO" id="GO:0004601">
    <property type="term" value="F:peroxidase activity"/>
    <property type="evidence" value="ECO:0007669"/>
    <property type="project" value="UniProtKB-KW"/>
</dbReference>
<organism evidence="6">
    <name type="scientific">Medioppia subpectinata</name>
    <dbReference type="NCBI Taxonomy" id="1979941"/>
    <lineage>
        <taxon>Eukaryota</taxon>
        <taxon>Metazoa</taxon>
        <taxon>Ecdysozoa</taxon>
        <taxon>Arthropoda</taxon>
        <taxon>Chelicerata</taxon>
        <taxon>Arachnida</taxon>
        <taxon>Acari</taxon>
        <taxon>Acariformes</taxon>
        <taxon>Sarcoptiformes</taxon>
        <taxon>Oribatida</taxon>
        <taxon>Brachypylina</taxon>
        <taxon>Oppioidea</taxon>
        <taxon>Oppiidae</taxon>
        <taxon>Medioppia</taxon>
    </lineage>
</organism>
<dbReference type="GO" id="GO:0005576">
    <property type="term" value="C:extracellular region"/>
    <property type="evidence" value="ECO:0007669"/>
    <property type="project" value="UniProtKB-SubCell"/>
</dbReference>
<sequence>GKLNVSIINGKEFLPFDTKRLSVFCGAPDGQQCVYAGDIRVNQQLGLTTLQLMFLRPSLNVHIQPVPEHLGVHRPLQGLLKPGYYQRVRHRSLQMAFIGRRSMYIFNLFPSTWGFTGHYKDYSNPGIINEFATAAFRWHSLIQSFYHLVNSEGEYTSHPQLRDIFNDPTPLYKPGVVDEVLYGTVVQPSQKFDGIVTEELFRAPKAKFGGDLIATNIQRGRDHGLPPYNKVREVCGLGRIKSFDDLNRAFGPGIGSQFARLYKSVDDIDLFLGGIHERTASEGILGPVFACIVAEQFKRTKEGDRFWFENIGLSHSFTEGLFLKLSC</sequence>
<dbReference type="Proteomes" id="UP000759131">
    <property type="component" value="Unassembled WGS sequence"/>
</dbReference>
<keyword evidence="5" id="KW-0408">Iron</keyword>
<accession>A0A7R9Q928</accession>
<name>A0A7R9Q928_9ACAR</name>
<keyword evidence="3" id="KW-0560">Oxidoreductase</keyword>
<dbReference type="EMBL" id="CAJPIZ010019366">
    <property type="protein sequence ID" value="CAG2116911.1"/>
    <property type="molecule type" value="Genomic_DNA"/>
</dbReference>
<dbReference type="SUPFAM" id="SSF48113">
    <property type="entry name" value="Heme-dependent peroxidases"/>
    <property type="match status" value="1"/>
</dbReference>
<keyword evidence="4" id="KW-0325">Glycoprotein</keyword>
<reference evidence="6" key="1">
    <citation type="submission" date="2020-11" db="EMBL/GenBank/DDBJ databases">
        <authorList>
            <person name="Tran Van P."/>
        </authorList>
    </citation>
    <scope>NUCLEOTIDE SEQUENCE</scope>
</reference>
<evidence type="ECO:0000256" key="2">
    <source>
        <dbReference type="ARBA" id="ARBA00022525"/>
    </source>
</evidence>
<dbReference type="InterPro" id="IPR019791">
    <property type="entry name" value="Haem_peroxidase_animal"/>
</dbReference>
<dbReference type="Pfam" id="PF03098">
    <property type="entry name" value="An_peroxidase"/>
    <property type="match status" value="2"/>
</dbReference>
<feature type="binding site" description="axial binding residue" evidence="5">
    <location>
        <position position="139"/>
    </location>
    <ligand>
        <name>heme b</name>
        <dbReference type="ChEBI" id="CHEBI:60344"/>
    </ligand>
    <ligandPart>
        <name>Fe</name>
        <dbReference type="ChEBI" id="CHEBI:18248"/>
    </ligandPart>
</feature>
<evidence type="ECO:0000256" key="5">
    <source>
        <dbReference type="PIRSR" id="PIRSR619791-2"/>
    </source>
</evidence>
<evidence type="ECO:0000256" key="4">
    <source>
        <dbReference type="ARBA" id="ARBA00023180"/>
    </source>
</evidence>
<dbReference type="GO" id="GO:0020037">
    <property type="term" value="F:heme binding"/>
    <property type="evidence" value="ECO:0007669"/>
    <property type="project" value="InterPro"/>
</dbReference>
<proteinExistence type="predicted"/>
<feature type="non-terminal residue" evidence="6">
    <location>
        <position position="1"/>
    </location>
</feature>
<dbReference type="PANTHER" id="PTHR11475:SF4">
    <property type="entry name" value="CHORION PEROXIDASE"/>
    <property type="match status" value="1"/>
</dbReference>
<evidence type="ECO:0000313" key="6">
    <source>
        <dbReference type="EMBL" id="CAD7637135.1"/>
    </source>
</evidence>
<evidence type="ECO:0000256" key="1">
    <source>
        <dbReference type="ARBA" id="ARBA00004613"/>
    </source>
</evidence>
<dbReference type="GO" id="GO:0006979">
    <property type="term" value="P:response to oxidative stress"/>
    <property type="evidence" value="ECO:0007669"/>
    <property type="project" value="InterPro"/>
</dbReference>
<keyword evidence="5" id="KW-0349">Heme</keyword>
<dbReference type="PANTHER" id="PTHR11475">
    <property type="entry name" value="OXIDASE/PEROXIDASE"/>
    <property type="match status" value="1"/>
</dbReference>
<keyword evidence="3" id="KW-0575">Peroxidase</keyword>
<keyword evidence="2" id="KW-0964">Secreted</keyword>
<keyword evidence="5" id="KW-0479">Metal-binding</keyword>
<evidence type="ECO:0000313" key="7">
    <source>
        <dbReference type="Proteomes" id="UP000759131"/>
    </source>
</evidence>
<protein>
    <recommendedName>
        <fullName evidence="8">Peroxidase</fullName>
    </recommendedName>
</protein>
<dbReference type="GO" id="GO:0046872">
    <property type="term" value="F:metal ion binding"/>
    <property type="evidence" value="ECO:0007669"/>
    <property type="project" value="UniProtKB-KW"/>
</dbReference>
<dbReference type="InterPro" id="IPR037120">
    <property type="entry name" value="Haem_peroxidase_sf_animal"/>
</dbReference>
<dbReference type="Gene3D" id="1.10.640.10">
    <property type="entry name" value="Haem peroxidase domain superfamily, animal type"/>
    <property type="match status" value="2"/>
</dbReference>
<keyword evidence="7" id="KW-1185">Reference proteome</keyword>
<dbReference type="AlphaFoldDB" id="A0A7R9Q928"/>